<dbReference type="PROSITE" id="PS50893">
    <property type="entry name" value="ABC_TRANSPORTER_2"/>
    <property type="match status" value="1"/>
</dbReference>
<dbReference type="InterPro" id="IPR050153">
    <property type="entry name" value="Metal_Ion_Import_ABC"/>
</dbReference>
<dbReference type="AlphaFoldDB" id="A0A1I4V974"/>
<keyword evidence="7" id="KW-1185">Reference proteome</keyword>
<feature type="domain" description="ABC transporter" evidence="5">
    <location>
        <begin position="7"/>
        <end position="241"/>
    </location>
</feature>
<dbReference type="Proteomes" id="UP000199611">
    <property type="component" value="Unassembled WGS sequence"/>
</dbReference>
<name>A0A1I4V974_9BACT</name>
<dbReference type="PROSITE" id="PS00211">
    <property type="entry name" value="ABC_TRANSPORTER_1"/>
    <property type="match status" value="1"/>
</dbReference>
<evidence type="ECO:0000313" key="7">
    <source>
        <dbReference type="Proteomes" id="UP000199611"/>
    </source>
</evidence>
<evidence type="ECO:0000256" key="1">
    <source>
        <dbReference type="ARBA" id="ARBA00005417"/>
    </source>
</evidence>
<evidence type="ECO:0000256" key="2">
    <source>
        <dbReference type="ARBA" id="ARBA00022448"/>
    </source>
</evidence>
<keyword evidence="3" id="KW-0547">Nucleotide-binding</keyword>
<dbReference type="GO" id="GO:0005524">
    <property type="term" value="F:ATP binding"/>
    <property type="evidence" value="ECO:0007669"/>
    <property type="project" value="UniProtKB-KW"/>
</dbReference>
<protein>
    <submittedName>
        <fullName evidence="6">Zinc transport system ATP-binding protein</fullName>
    </submittedName>
</protein>
<dbReference type="CDD" id="cd03235">
    <property type="entry name" value="ABC_Metallic_Cations"/>
    <property type="match status" value="1"/>
</dbReference>
<dbReference type="InterPro" id="IPR017871">
    <property type="entry name" value="ABC_transporter-like_CS"/>
</dbReference>
<dbReference type="Gene3D" id="3.40.50.300">
    <property type="entry name" value="P-loop containing nucleotide triphosphate hydrolases"/>
    <property type="match status" value="1"/>
</dbReference>
<gene>
    <name evidence="6" type="ORF">SAMN05660836_02180</name>
</gene>
<proteinExistence type="inferred from homology"/>
<evidence type="ECO:0000256" key="4">
    <source>
        <dbReference type="ARBA" id="ARBA00022840"/>
    </source>
</evidence>
<dbReference type="SUPFAM" id="SSF52540">
    <property type="entry name" value="P-loop containing nucleoside triphosphate hydrolases"/>
    <property type="match status" value="1"/>
</dbReference>
<dbReference type="InterPro" id="IPR027417">
    <property type="entry name" value="P-loop_NTPase"/>
</dbReference>
<keyword evidence="4 6" id="KW-0067">ATP-binding</keyword>
<dbReference type="InterPro" id="IPR003439">
    <property type="entry name" value="ABC_transporter-like_ATP-bd"/>
</dbReference>
<organism evidence="6 7">
    <name type="scientific">Thermodesulforhabdus norvegica</name>
    <dbReference type="NCBI Taxonomy" id="39841"/>
    <lineage>
        <taxon>Bacteria</taxon>
        <taxon>Pseudomonadati</taxon>
        <taxon>Thermodesulfobacteriota</taxon>
        <taxon>Syntrophobacteria</taxon>
        <taxon>Syntrophobacterales</taxon>
        <taxon>Thermodesulforhabdaceae</taxon>
        <taxon>Thermodesulforhabdus</taxon>
    </lineage>
</organism>
<dbReference type="OrthoDB" id="9809450at2"/>
<evidence type="ECO:0000313" key="6">
    <source>
        <dbReference type="EMBL" id="SFM97747.1"/>
    </source>
</evidence>
<comment type="similarity">
    <text evidence="1">Belongs to the ABC transporter superfamily.</text>
</comment>
<keyword evidence="2" id="KW-0813">Transport</keyword>
<dbReference type="PANTHER" id="PTHR42734">
    <property type="entry name" value="METAL TRANSPORT SYSTEM ATP-BINDING PROTEIN TM_0124-RELATED"/>
    <property type="match status" value="1"/>
</dbReference>
<dbReference type="EMBL" id="FOUU01000008">
    <property type="protein sequence ID" value="SFM97747.1"/>
    <property type="molecule type" value="Genomic_DNA"/>
</dbReference>
<accession>A0A1I4V974</accession>
<dbReference type="Pfam" id="PF00005">
    <property type="entry name" value="ABC_tran"/>
    <property type="match status" value="1"/>
</dbReference>
<dbReference type="RefSeq" id="WP_093395767.1">
    <property type="nucleotide sequence ID" value="NZ_FOUU01000008.1"/>
</dbReference>
<evidence type="ECO:0000259" key="5">
    <source>
        <dbReference type="PROSITE" id="PS50893"/>
    </source>
</evidence>
<evidence type="ECO:0000256" key="3">
    <source>
        <dbReference type="ARBA" id="ARBA00022741"/>
    </source>
</evidence>
<dbReference type="SMART" id="SM00382">
    <property type="entry name" value="AAA"/>
    <property type="match status" value="1"/>
</dbReference>
<dbReference type="PANTHER" id="PTHR42734:SF17">
    <property type="entry name" value="METAL TRANSPORT SYSTEM ATP-BINDING PROTEIN TM_0124-RELATED"/>
    <property type="match status" value="1"/>
</dbReference>
<sequence>MADNGAVVFKDVSFAYGNNLVLDNVEFSIPEGDFVALMGPNGGGKTTLLKLCVGLLRPQRGTVQVFGKDPAEVRSMIGYVPQETNPNAHFPVRVIDVVMMGLLPDRIRHGKAQKKKVQKILDRMGLLDLENRKISELSGGQRQKVMIARALVSDPKILFLDEPTASVDRAFHTELYEMLRELNSRITIVVVSHDMSVLSSYVKSVACVNRRVVYHSRAEITPGMIDALYHCPVELVAHGIPHRVLREH</sequence>
<dbReference type="GO" id="GO:0016887">
    <property type="term" value="F:ATP hydrolysis activity"/>
    <property type="evidence" value="ECO:0007669"/>
    <property type="project" value="InterPro"/>
</dbReference>
<dbReference type="STRING" id="39841.SAMN05660836_02180"/>
<dbReference type="FunFam" id="3.40.50.300:FF:000134">
    <property type="entry name" value="Iron-enterobactin ABC transporter ATP-binding protein"/>
    <property type="match status" value="1"/>
</dbReference>
<reference evidence="7" key="1">
    <citation type="submission" date="2016-10" db="EMBL/GenBank/DDBJ databases">
        <authorList>
            <person name="Varghese N."/>
            <person name="Submissions S."/>
        </authorList>
    </citation>
    <scope>NUCLEOTIDE SEQUENCE [LARGE SCALE GENOMIC DNA]</scope>
    <source>
        <strain evidence="7">DSM 9990</strain>
    </source>
</reference>
<dbReference type="InterPro" id="IPR003593">
    <property type="entry name" value="AAA+_ATPase"/>
</dbReference>